<evidence type="ECO:0000313" key="2">
    <source>
        <dbReference type="EMBL" id="ADO75501.1"/>
    </source>
</evidence>
<keyword evidence="1" id="KW-0732">Signal</keyword>
<organism evidence="2 3">
    <name type="scientific">Stigmatella aurantiaca (strain DW4/3-1)</name>
    <dbReference type="NCBI Taxonomy" id="378806"/>
    <lineage>
        <taxon>Bacteria</taxon>
        <taxon>Pseudomonadati</taxon>
        <taxon>Myxococcota</taxon>
        <taxon>Myxococcia</taxon>
        <taxon>Myxococcales</taxon>
        <taxon>Cystobacterineae</taxon>
        <taxon>Archangiaceae</taxon>
        <taxon>Stigmatella</taxon>
    </lineage>
</organism>
<feature type="signal peptide" evidence="1">
    <location>
        <begin position="1"/>
        <end position="42"/>
    </location>
</feature>
<dbReference type="EMBL" id="CP002271">
    <property type="protein sequence ID" value="ADO75501.1"/>
    <property type="molecule type" value="Genomic_DNA"/>
</dbReference>
<keyword evidence="3" id="KW-1185">Reference proteome</keyword>
<dbReference type="HOGENOM" id="CLU_1481161_0_0_7"/>
<evidence type="ECO:0000256" key="1">
    <source>
        <dbReference type="SAM" id="SignalP"/>
    </source>
</evidence>
<dbReference type="AlphaFoldDB" id="E3FKD2"/>
<evidence type="ECO:0000313" key="3">
    <source>
        <dbReference type="Proteomes" id="UP000001351"/>
    </source>
</evidence>
<reference evidence="2 3" key="1">
    <citation type="journal article" date="2011" name="Mol. Biol. Evol.">
        <title>Comparative genomic analysis of fruiting body formation in Myxococcales.</title>
        <authorList>
            <person name="Huntley S."/>
            <person name="Hamann N."/>
            <person name="Wegener-Feldbrugge S."/>
            <person name="Treuner-Lange A."/>
            <person name="Kube M."/>
            <person name="Reinhardt R."/>
            <person name="Klages S."/>
            <person name="Muller R."/>
            <person name="Ronning C.M."/>
            <person name="Nierman W.C."/>
            <person name="Sogaard-Andersen L."/>
        </authorList>
    </citation>
    <scope>NUCLEOTIDE SEQUENCE [LARGE SCALE GENOMIC DNA]</scope>
    <source>
        <strain evidence="2 3">DW4/3-1</strain>
    </source>
</reference>
<dbReference type="Proteomes" id="UP000001351">
    <property type="component" value="Chromosome"/>
</dbReference>
<dbReference type="KEGG" id="sur:STAUR_7746"/>
<protein>
    <submittedName>
        <fullName evidence="2">Uncharacterized protein</fullName>
    </submittedName>
</protein>
<proteinExistence type="predicted"/>
<gene>
    <name evidence="2" type="ordered locus">STAUR_7746</name>
</gene>
<sequence>MGDSFNDNEEVAVMKTLNAVRGWMRAVAAMVLLWGLTAAAQAAPPMTVMTTVPVSGAAHDAVVASVMDVGVSRGGTLTVTLRILSDRGVVLAEITGPVTEGFPLRLSATAPTSAGVRAQLLLPPNTEALAAGVLVLERWTGTAPSIEPPPVCRIPRTNTIDPRGGTPEPTTSLECSYLFIRD</sequence>
<accession>E3FKD2</accession>
<feature type="chain" id="PRO_5003168962" evidence="1">
    <location>
        <begin position="43"/>
        <end position="182"/>
    </location>
</feature>
<name>E3FKD2_STIAD</name>
<dbReference type="STRING" id="378806.STAUR_7746"/>